<keyword evidence="1" id="KW-0479">Metal-binding</keyword>
<evidence type="ECO:0000313" key="5">
    <source>
        <dbReference type="EMBL" id="ORC84754.1"/>
    </source>
</evidence>
<dbReference type="PROSITE" id="PS50157">
    <property type="entry name" value="ZINC_FINGER_C2H2_2"/>
    <property type="match status" value="1"/>
</dbReference>
<dbReference type="OrthoDB" id="278555at2759"/>
<dbReference type="EMBL" id="NBCO01000041">
    <property type="protein sequence ID" value="ORC84754.1"/>
    <property type="molecule type" value="Genomic_DNA"/>
</dbReference>
<gene>
    <name evidence="5" type="ORF">TM35_000411240</name>
</gene>
<dbReference type="InterPro" id="IPR013087">
    <property type="entry name" value="Znf_C2H2_type"/>
</dbReference>
<evidence type="ECO:0000313" key="6">
    <source>
        <dbReference type="Proteomes" id="UP000192257"/>
    </source>
</evidence>
<dbReference type="GeneID" id="39989612"/>
<feature type="compositionally biased region" description="Basic and acidic residues" evidence="3">
    <location>
        <begin position="394"/>
        <end position="405"/>
    </location>
</feature>
<organism evidence="5 6">
    <name type="scientific">Trypanosoma theileri</name>
    <dbReference type="NCBI Taxonomy" id="67003"/>
    <lineage>
        <taxon>Eukaryota</taxon>
        <taxon>Discoba</taxon>
        <taxon>Euglenozoa</taxon>
        <taxon>Kinetoplastea</taxon>
        <taxon>Metakinetoplastina</taxon>
        <taxon>Trypanosomatida</taxon>
        <taxon>Trypanosomatidae</taxon>
        <taxon>Trypanosoma</taxon>
    </lineage>
</organism>
<protein>
    <recommendedName>
        <fullName evidence="4">C2H2-type domain-containing protein</fullName>
    </recommendedName>
</protein>
<reference evidence="5 6" key="1">
    <citation type="submission" date="2017-03" db="EMBL/GenBank/DDBJ databases">
        <title>An alternative strategy for trypanosome survival in the mammalian bloodstream revealed through genome and transcriptome analysis of the ubiquitous bovine parasite Trypanosoma (Megatrypanum) theileri.</title>
        <authorList>
            <person name="Kelly S."/>
            <person name="Ivens A."/>
            <person name="Mott A."/>
            <person name="O'Neill E."/>
            <person name="Emms D."/>
            <person name="Macleod O."/>
            <person name="Voorheis P."/>
            <person name="Matthews J."/>
            <person name="Matthews K."/>
            <person name="Carrington M."/>
        </authorList>
    </citation>
    <scope>NUCLEOTIDE SEQUENCE [LARGE SCALE GENOMIC DNA]</scope>
    <source>
        <strain evidence="5">Edinburgh</strain>
    </source>
</reference>
<sequence>MHTNSDNNSTLSKDEWLLALQVFLNARLRTPPQHSSTRSRTHTAVPLPLPNTQHLIDGVMWSLRDNRQWTADAWLTVQSHLQSCAQRYAQLAERLSRQHTRDPPATTAAAEGSTAGVAAEMMESERLYACHACVQDIYISFCVVDAFLRHTGGAAREAAEVELPRLVAAYFPIWESPSQQPPALQDAVEEYRLRLLDLLRSWSVTRLLRADTHRRIEEHLRHKLKSIRESLEKNEEDGSNDKREEQNRRSITAGLRVLLASADASKPSFTRSFKSSSSSAVLASSNVDIVRTTISSFLSAIFPSHRSEAGKHRCGHCGAIFKSIAAKNTHYRYHFYNRSYQTEEKIVRLLYPSVNDYIEHQVDYRETGNFVRTSENMLDVFRIPEKGTVRVRKEKQQQQKEEDKVRKKTKLS</sequence>
<feature type="coiled-coil region" evidence="2">
    <location>
        <begin position="217"/>
        <end position="248"/>
    </location>
</feature>
<name>A0A1X0NJ10_9TRYP</name>
<keyword evidence="1" id="KW-0863">Zinc-finger</keyword>
<dbReference type="GO" id="GO:0008270">
    <property type="term" value="F:zinc ion binding"/>
    <property type="evidence" value="ECO:0007669"/>
    <property type="project" value="UniProtKB-KW"/>
</dbReference>
<feature type="region of interest" description="Disordered" evidence="3">
    <location>
        <begin position="389"/>
        <end position="412"/>
    </location>
</feature>
<evidence type="ECO:0000259" key="4">
    <source>
        <dbReference type="PROSITE" id="PS50157"/>
    </source>
</evidence>
<dbReference type="RefSeq" id="XP_028878820.1">
    <property type="nucleotide sequence ID" value="XM_029029832.1"/>
</dbReference>
<keyword evidence="1" id="KW-0862">Zinc</keyword>
<proteinExistence type="predicted"/>
<accession>A0A1X0NJ10</accession>
<feature type="domain" description="C2H2-type" evidence="4">
    <location>
        <begin position="312"/>
        <end position="339"/>
    </location>
</feature>
<dbReference type="VEuPathDB" id="TriTrypDB:TM35_000411240"/>
<dbReference type="PROSITE" id="PS00028">
    <property type="entry name" value="ZINC_FINGER_C2H2_1"/>
    <property type="match status" value="1"/>
</dbReference>
<keyword evidence="2" id="KW-0175">Coiled coil</keyword>
<evidence type="ECO:0000256" key="1">
    <source>
        <dbReference type="PROSITE-ProRule" id="PRU00042"/>
    </source>
</evidence>
<evidence type="ECO:0000256" key="3">
    <source>
        <dbReference type="SAM" id="MobiDB-lite"/>
    </source>
</evidence>
<keyword evidence="6" id="KW-1185">Reference proteome</keyword>
<dbReference type="AlphaFoldDB" id="A0A1X0NJ10"/>
<comment type="caution">
    <text evidence="5">The sequence shown here is derived from an EMBL/GenBank/DDBJ whole genome shotgun (WGS) entry which is preliminary data.</text>
</comment>
<dbReference type="Proteomes" id="UP000192257">
    <property type="component" value="Unassembled WGS sequence"/>
</dbReference>
<evidence type="ECO:0000256" key="2">
    <source>
        <dbReference type="SAM" id="Coils"/>
    </source>
</evidence>